<feature type="non-terminal residue" evidence="2">
    <location>
        <position position="1"/>
    </location>
</feature>
<sequence>GCHSFVPALIPALGVAQLEKAIVNISATMEIITNSTADALQRLKEEAQPLSREALQTRLPLDIITAQMGGLCPLVTTLCCTSIDQSGHTETDIQ</sequence>
<dbReference type="PANTHER" id="PTHR10424">
    <property type="entry name" value="VIRAL ENVELOPE PROTEIN"/>
    <property type="match status" value="1"/>
</dbReference>
<protein>
    <submittedName>
        <fullName evidence="2">ERVV1 protein</fullName>
    </submittedName>
</protein>
<evidence type="ECO:0000313" key="3">
    <source>
        <dbReference type="Proteomes" id="UP000611227"/>
    </source>
</evidence>
<keyword evidence="3" id="KW-1185">Reference proteome</keyword>
<accession>A0A852BVW3</accession>
<proteinExistence type="predicted"/>
<comment type="caution">
    <text evidence="2">The sequence shown here is derived from an EMBL/GenBank/DDBJ whole genome shotgun (WGS) entry which is preliminary data.</text>
</comment>
<organism evidence="2 3">
    <name type="scientific">Ramphastos sulfuratus</name>
    <dbReference type="NCBI Taxonomy" id="322582"/>
    <lineage>
        <taxon>Eukaryota</taxon>
        <taxon>Metazoa</taxon>
        <taxon>Chordata</taxon>
        <taxon>Craniata</taxon>
        <taxon>Vertebrata</taxon>
        <taxon>Euteleostomi</taxon>
        <taxon>Archelosauria</taxon>
        <taxon>Archosauria</taxon>
        <taxon>Dinosauria</taxon>
        <taxon>Saurischia</taxon>
        <taxon>Theropoda</taxon>
        <taxon>Coelurosauria</taxon>
        <taxon>Aves</taxon>
        <taxon>Neognathae</taxon>
        <taxon>Neoaves</taxon>
        <taxon>Telluraves</taxon>
        <taxon>Coraciimorphae</taxon>
        <taxon>Piciformes</taxon>
        <taxon>Ramphastidae</taxon>
        <taxon>Ramphastos</taxon>
    </lineage>
</organism>
<dbReference type="Gene3D" id="1.10.287.210">
    <property type="match status" value="1"/>
</dbReference>
<gene>
    <name evidence="2" type="primary">Ervv1</name>
    <name evidence="2" type="ORF">RAMSUL_R14587</name>
</gene>
<dbReference type="SUPFAM" id="SSF58069">
    <property type="entry name" value="Virus ectodomain"/>
    <property type="match status" value="1"/>
</dbReference>
<evidence type="ECO:0000313" key="2">
    <source>
        <dbReference type="EMBL" id="NXP71886.1"/>
    </source>
</evidence>
<dbReference type="Proteomes" id="UP000611227">
    <property type="component" value="Unassembled WGS sequence"/>
</dbReference>
<dbReference type="Pfam" id="PF00429">
    <property type="entry name" value="TLV_coat"/>
    <property type="match status" value="1"/>
</dbReference>
<name>A0A852BVW3_9PICI</name>
<dbReference type="InterPro" id="IPR018154">
    <property type="entry name" value="TLV/ENV_coat_polyprotein"/>
</dbReference>
<reference evidence="2" key="1">
    <citation type="submission" date="2019-09" db="EMBL/GenBank/DDBJ databases">
        <title>Bird 10,000 Genomes (B10K) Project - Family phase.</title>
        <authorList>
            <person name="Zhang G."/>
        </authorList>
    </citation>
    <scope>NUCLEOTIDE SEQUENCE</scope>
    <source>
        <strain evidence="2">B10K-DU-001-30</strain>
        <tissue evidence="2">Muscle</tissue>
    </source>
</reference>
<dbReference type="PANTHER" id="PTHR10424:SF73">
    <property type="entry name" value="ENDOGENOUS RETROVIRUS GROUP FC1 ENV POLYPROTEIN-RELATED"/>
    <property type="match status" value="1"/>
</dbReference>
<dbReference type="EMBL" id="WBNM01007888">
    <property type="protein sequence ID" value="NXP71886.1"/>
    <property type="molecule type" value="Genomic_DNA"/>
</dbReference>
<feature type="non-terminal residue" evidence="2">
    <location>
        <position position="94"/>
    </location>
</feature>
<dbReference type="AlphaFoldDB" id="A0A852BVW3"/>
<evidence type="ECO:0000256" key="1">
    <source>
        <dbReference type="ARBA" id="ARBA00023157"/>
    </source>
</evidence>
<keyword evidence="1" id="KW-1015">Disulfide bond</keyword>